<name>C0Z798_BREBN</name>
<dbReference type="Proteomes" id="UP000001877">
    <property type="component" value="Chromosome"/>
</dbReference>
<accession>C0Z798</accession>
<sequence>MAIIDCIFTIFLKHILHVVTFLRGCFFMSALKSTFIGAIYSAPSPLPGQSHRSSSNIGTEVLPPDTVNFQWVISGVSNPNQISFSVSQDVSGGNDPTHLTGVVSEKITDVVSTRSLYIGSPKGAQENFLVEIYALSRA</sequence>
<protein>
    <recommendedName>
        <fullName evidence="3">DeoR family transcriptional regulator</fullName>
    </recommendedName>
</protein>
<organism evidence="1 2">
    <name type="scientific">Brevibacillus brevis (strain 47 / JCM 6285 / NBRC 100599)</name>
    <dbReference type="NCBI Taxonomy" id="358681"/>
    <lineage>
        <taxon>Bacteria</taxon>
        <taxon>Bacillati</taxon>
        <taxon>Bacillota</taxon>
        <taxon>Bacilli</taxon>
        <taxon>Bacillales</taxon>
        <taxon>Paenibacillaceae</taxon>
        <taxon>Brevibacillus</taxon>
    </lineage>
</organism>
<evidence type="ECO:0000313" key="1">
    <source>
        <dbReference type="EMBL" id="BAH42141.1"/>
    </source>
</evidence>
<gene>
    <name evidence="1" type="ordered locus">BBR47_11640</name>
</gene>
<dbReference type="EMBL" id="AP008955">
    <property type="protein sequence ID" value="BAH42141.1"/>
    <property type="molecule type" value="Genomic_DNA"/>
</dbReference>
<evidence type="ECO:0008006" key="3">
    <source>
        <dbReference type="Google" id="ProtNLM"/>
    </source>
</evidence>
<keyword evidence="2" id="KW-1185">Reference proteome</keyword>
<reference evidence="1 2" key="1">
    <citation type="submission" date="2005-03" db="EMBL/GenBank/DDBJ databases">
        <title>Brevibacillus brevis strain 47, complete genome.</title>
        <authorList>
            <person name="Hosoyama A."/>
            <person name="Yamada R."/>
            <person name="Hongo Y."/>
            <person name="Terui Y."/>
            <person name="Ankai A."/>
            <person name="Masuyama W."/>
            <person name="Sekiguchi M."/>
            <person name="Takeda T."/>
            <person name="Asano K."/>
            <person name="Ohji S."/>
            <person name="Ichikawa N."/>
            <person name="Narita S."/>
            <person name="Aoki N."/>
            <person name="Miura H."/>
            <person name="Matsushita S."/>
            <person name="Sekigawa T."/>
            <person name="Yamagata H."/>
            <person name="Yoshikawa H."/>
            <person name="Udaka S."/>
            <person name="Tanikawa S."/>
            <person name="Fujita N."/>
        </authorList>
    </citation>
    <scope>NUCLEOTIDE SEQUENCE [LARGE SCALE GENOMIC DNA]</scope>
    <source>
        <strain evidence="2">47 / JCM 6285 / NBRC 100599</strain>
    </source>
</reference>
<dbReference type="AlphaFoldDB" id="C0Z798"/>
<dbReference type="HOGENOM" id="CLU_145221_0_0_9"/>
<proteinExistence type="predicted"/>
<dbReference type="KEGG" id="bbe:BBR47_11640"/>
<evidence type="ECO:0000313" key="2">
    <source>
        <dbReference type="Proteomes" id="UP000001877"/>
    </source>
</evidence>
<dbReference type="eggNOG" id="ENOG50330Q7">
    <property type="taxonomic scope" value="Bacteria"/>
</dbReference>